<evidence type="ECO:0000313" key="2">
    <source>
        <dbReference type="Proteomes" id="UP000184512"/>
    </source>
</evidence>
<accession>A0A1M6LK85</accession>
<keyword evidence="2" id="KW-1185">Reference proteome</keyword>
<dbReference type="Proteomes" id="UP000184512">
    <property type="component" value="Unassembled WGS sequence"/>
</dbReference>
<protein>
    <submittedName>
        <fullName evidence="1">Uncharacterized protein</fullName>
    </submittedName>
</protein>
<dbReference type="STRING" id="1123357.SAMN02745244_03101"/>
<dbReference type="AlphaFoldDB" id="A0A1M6LK85"/>
<name>A0A1M6LK85_9ACTN</name>
<reference evidence="1 2" key="1">
    <citation type="submission" date="2016-11" db="EMBL/GenBank/DDBJ databases">
        <authorList>
            <person name="Jaros S."/>
            <person name="Januszkiewicz K."/>
            <person name="Wedrychowicz H."/>
        </authorList>
    </citation>
    <scope>NUCLEOTIDE SEQUENCE [LARGE SCALE GENOMIC DNA]</scope>
    <source>
        <strain evidence="1 2">DSM 12906</strain>
    </source>
</reference>
<gene>
    <name evidence="1" type="ORF">SAMN02745244_03101</name>
</gene>
<proteinExistence type="predicted"/>
<dbReference type="EMBL" id="FQZG01000072">
    <property type="protein sequence ID" value="SHJ71614.1"/>
    <property type="molecule type" value="Genomic_DNA"/>
</dbReference>
<sequence length="61" mass="6431">MIWIVVFGVLAFAGGIVAVLYASSLTHKVSDIRHEVGIARERVGRIGALLGGVELPSSKRG</sequence>
<organism evidence="1 2">
    <name type="scientific">Tessaracoccus bendigoensis DSM 12906</name>
    <dbReference type="NCBI Taxonomy" id="1123357"/>
    <lineage>
        <taxon>Bacteria</taxon>
        <taxon>Bacillati</taxon>
        <taxon>Actinomycetota</taxon>
        <taxon>Actinomycetes</taxon>
        <taxon>Propionibacteriales</taxon>
        <taxon>Propionibacteriaceae</taxon>
        <taxon>Tessaracoccus</taxon>
    </lineage>
</organism>
<dbReference type="RefSeq" id="WP_073189960.1">
    <property type="nucleotide sequence ID" value="NZ_FQZG01000072.1"/>
</dbReference>
<dbReference type="OrthoDB" id="3733388at2"/>
<evidence type="ECO:0000313" key="1">
    <source>
        <dbReference type="EMBL" id="SHJ71614.1"/>
    </source>
</evidence>